<gene>
    <name evidence="1" type="ordered locus">Oweho_2081</name>
</gene>
<name>G8R3K0_OWEHD</name>
<reference evidence="1 2" key="1">
    <citation type="journal article" date="2012" name="Stand. Genomic Sci.">
        <title>Genome sequence of the orange-pigmented seawater bacterium Owenweeksia hongkongensis type strain (UST20020801(T)).</title>
        <authorList>
            <person name="Riedel T."/>
            <person name="Held B."/>
            <person name="Nolan M."/>
            <person name="Lucas S."/>
            <person name="Lapidus A."/>
            <person name="Tice H."/>
            <person name="Del Rio T.G."/>
            <person name="Cheng J.F."/>
            <person name="Han C."/>
            <person name="Tapia R."/>
            <person name="Goodwin L.A."/>
            <person name="Pitluck S."/>
            <person name="Liolios K."/>
            <person name="Mavromatis K."/>
            <person name="Pagani I."/>
            <person name="Ivanova N."/>
            <person name="Mikhailova N."/>
            <person name="Pati A."/>
            <person name="Chen A."/>
            <person name="Palaniappan K."/>
            <person name="Rohde M."/>
            <person name="Tindall B.J."/>
            <person name="Detter J.C."/>
            <person name="Goker M."/>
            <person name="Woyke T."/>
            <person name="Bristow J."/>
            <person name="Eisen J.A."/>
            <person name="Markowitz V."/>
            <person name="Hugenholtz P."/>
            <person name="Klenk H.P."/>
            <person name="Kyrpides N.C."/>
        </authorList>
    </citation>
    <scope>NUCLEOTIDE SEQUENCE</scope>
    <source>
        <strain evidence="2">DSM 17368 / JCM 12287 / NRRL B-23963</strain>
    </source>
</reference>
<dbReference type="EMBL" id="CP003156">
    <property type="protein sequence ID" value="AEV33056.1"/>
    <property type="molecule type" value="Genomic_DNA"/>
</dbReference>
<protein>
    <submittedName>
        <fullName evidence="1">Uncharacterized protein</fullName>
    </submittedName>
</protein>
<dbReference type="STRING" id="926562.Oweho_2081"/>
<dbReference type="HOGENOM" id="CLU_1254915_0_0_10"/>
<keyword evidence="2" id="KW-1185">Reference proteome</keyword>
<dbReference type="AlphaFoldDB" id="G8R3K0"/>
<dbReference type="KEGG" id="oho:Oweho_2081"/>
<organism evidence="1 2">
    <name type="scientific">Owenweeksia hongkongensis (strain DSM 17368 / CIP 108786 / JCM 12287 / NRRL B-23963 / UST20020801)</name>
    <dbReference type="NCBI Taxonomy" id="926562"/>
    <lineage>
        <taxon>Bacteria</taxon>
        <taxon>Pseudomonadati</taxon>
        <taxon>Bacteroidota</taxon>
        <taxon>Flavobacteriia</taxon>
        <taxon>Flavobacteriales</taxon>
        <taxon>Owenweeksiaceae</taxon>
        <taxon>Owenweeksia</taxon>
    </lineage>
</organism>
<evidence type="ECO:0000313" key="2">
    <source>
        <dbReference type="Proteomes" id="UP000005631"/>
    </source>
</evidence>
<sequence>MLRILLVALCLFVCCSCEDEVSDQRGVIVYQTISFDSNELMQVDSVFFERTDCGSLYWSSVFGFKLNLLFENDSISYCDLKLNCRCWKIYDLKNASRVLTPVVEKNKNLGFIMPSDTRLVEVKEYQIHETSTRVFKFKVDELESSHRFRYVYFSGEFGFLAFADPLENKYTISKGGDFENRDLRVLGLLVDKVLSDSSFFEYPVFMPPPPVPQGSSLSNQ</sequence>
<proteinExistence type="predicted"/>
<evidence type="ECO:0000313" key="1">
    <source>
        <dbReference type="EMBL" id="AEV33056.1"/>
    </source>
</evidence>
<accession>G8R3K0</accession>
<dbReference type="Proteomes" id="UP000005631">
    <property type="component" value="Chromosome"/>
</dbReference>